<protein>
    <submittedName>
        <fullName evidence="1">6549_t:CDS:1</fullName>
    </submittedName>
</protein>
<dbReference type="Proteomes" id="UP000789525">
    <property type="component" value="Unassembled WGS sequence"/>
</dbReference>
<gene>
    <name evidence="1" type="ORF">ACOLOM_LOCUS5345</name>
</gene>
<comment type="caution">
    <text evidence="1">The sequence shown here is derived from an EMBL/GenBank/DDBJ whole genome shotgun (WGS) entry which is preliminary data.</text>
</comment>
<organism evidence="1 2">
    <name type="scientific">Acaulospora colombiana</name>
    <dbReference type="NCBI Taxonomy" id="27376"/>
    <lineage>
        <taxon>Eukaryota</taxon>
        <taxon>Fungi</taxon>
        <taxon>Fungi incertae sedis</taxon>
        <taxon>Mucoromycota</taxon>
        <taxon>Glomeromycotina</taxon>
        <taxon>Glomeromycetes</taxon>
        <taxon>Diversisporales</taxon>
        <taxon>Acaulosporaceae</taxon>
        <taxon>Acaulospora</taxon>
    </lineage>
</organism>
<dbReference type="EMBL" id="CAJVPT010009692">
    <property type="protein sequence ID" value="CAG8564032.1"/>
    <property type="molecule type" value="Genomic_DNA"/>
</dbReference>
<keyword evidence="2" id="KW-1185">Reference proteome</keyword>
<sequence length="99" mass="11384">MKMVLFKPLIVYDHLGKTQYSRKTTSERVNKERQRQTTTADKRRHAFESPSGRQEVSHKKTRQEIVEDLSDSSPQQAPRASEATANERPMPLNMSAITL</sequence>
<evidence type="ECO:0000313" key="2">
    <source>
        <dbReference type="Proteomes" id="UP000789525"/>
    </source>
</evidence>
<feature type="non-terminal residue" evidence="1">
    <location>
        <position position="99"/>
    </location>
</feature>
<accession>A0ACA9M1T4</accession>
<name>A0ACA9M1T4_9GLOM</name>
<reference evidence="1" key="1">
    <citation type="submission" date="2021-06" db="EMBL/GenBank/DDBJ databases">
        <authorList>
            <person name="Kallberg Y."/>
            <person name="Tangrot J."/>
            <person name="Rosling A."/>
        </authorList>
    </citation>
    <scope>NUCLEOTIDE SEQUENCE</scope>
    <source>
        <strain evidence="1">CL356</strain>
    </source>
</reference>
<proteinExistence type="predicted"/>
<evidence type="ECO:0000313" key="1">
    <source>
        <dbReference type="EMBL" id="CAG8564032.1"/>
    </source>
</evidence>